<dbReference type="PROSITE" id="PS50027">
    <property type="entry name" value="EGF_LAM_2"/>
    <property type="match status" value="2"/>
</dbReference>
<organism evidence="11 12">
    <name type="scientific">Dendroctonus ponderosae</name>
    <name type="common">Mountain pine beetle</name>
    <dbReference type="NCBI Taxonomy" id="77166"/>
    <lineage>
        <taxon>Eukaryota</taxon>
        <taxon>Metazoa</taxon>
        <taxon>Ecdysozoa</taxon>
        <taxon>Arthropoda</taxon>
        <taxon>Hexapoda</taxon>
        <taxon>Insecta</taxon>
        <taxon>Pterygota</taxon>
        <taxon>Neoptera</taxon>
        <taxon>Endopterygota</taxon>
        <taxon>Coleoptera</taxon>
        <taxon>Polyphaga</taxon>
        <taxon>Cucujiformia</taxon>
        <taxon>Curculionidae</taxon>
        <taxon>Scolytinae</taxon>
        <taxon>Dendroctonus</taxon>
    </lineage>
</organism>
<comment type="subcellular location">
    <subcellularLocation>
        <location evidence="1">Secreted</location>
    </subcellularLocation>
</comment>
<dbReference type="GO" id="GO:0005604">
    <property type="term" value="C:basement membrane"/>
    <property type="evidence" value="ECO:0007669"/>
    <property type="project" value="TreeGrafter"/>
</dbReference>
<evidence type="ECO:0000256" key="2">
    <source>
        <dbReference type="ARBA" id="ARBA00022525"/>
    </source>
</evidence>
<keyword evidence="2" id="KW-0964">Secreted</keyword>
<dbReference type="AlphaFoldDB" id="A0AAR5QG79"/>
<accession>A0AAR5QG79</accession>
<dbReference type="CDD" id="cd00055">
    <property type="entry name" value="EGF_Lam"/>
    <property type="match status" value="2"/>
</dbReference>
<dbReference type="Pfam" id="PF00053">
    <property type="entry name" value="EGF_laminin"/>
    <property type="match status" value="3"/>
</dbReference>
<dbReference type="FunFam" id="2.10.25.10:FF:000090">
    <property type="entry name" value="laminin subunit alpha"/>
    <property type="match status" value="1"/>
</dbReference>
<keyword evidence="9" id="KW-0812">Transmembrane</keyword>
<dbReference type="PROSITE" id="PS01248">
    <property type="entry name" value="EGF_LAM_1"/>
    <property type="match status" value="1"/>
</dbReference>
<name>A0AAR5QG79_DENPD</name>
<protein>
    <recommendedName>
        <fullName evidence="10">Laminin EGF-like domain-containing protein</fullName>
    </recommendedName>
</protein>
<feature type="disulfide bond" evidence="8">
    <location>
        <begin position="143"/>
        <end position="155"/>
    </location>
</feature>
<evidence type="ECO:0000256" key="6">
    <source>
        <dbReference type="ARBA" id="ARBA00023180"/>
    </source>
</evidence>
<keyword evidence="5 8" id="KW-1015">Disulfide bond</keyword>
<keyword evidence="12" id="KW-1185">Reference proteome</keyword>
<dbReference type="PANTHER" id="PTHR10574:SF435">
    <property type="entry name" value="LAMININ SUBUNIT GAMMA-1"/>
    <property type="match status" value="1"/>
</dbReference>
<evidence type="ECO:0000256" key="4">
    <source>
        <dbReference type="ARBA" id="ARBA00022737"/>
    </source>
</evidence>
<evidence type="ECO:0000256" key="8">
    <source>
        <dbReference type="PROSITE-ProRule" id="PRU00460"/>
    </source>
</evidence>
<feature type="disulfide bond" evidence="8">
    <location>
        <begin position="163"/>
        <end position="172"/>
    </location>
</feature>
<comment type="caution">
    <text evidence="8">Lacks conserved residue(s) required for the propagation of feature annotation.</text>
</comment>
<evidence type="ECO:0000313" key="12">
    <source>
        <dbReference type="Proteomes" id="UP000019118"/>
    </source>
</evidence>
<feature type="domain" description="Laminin EGF-like" evidence="10">
    <location>
        <begin position="190"/>
        <end position="242"/>
    </location>
</feature>
<dbReference type="PANTHER" id="PTHR10574">
    <property type="entry name" value="NETRIN/LAMININ-RELATED"/>
    <property type="match status" value="1"/>
</dbReference>
<dbReference type="GO" id="GO:0005576">
    <property type="term" value="C:extracellular region"/>
    <property type="evidence" value="ECO:0007669"/>
    <property type="project" value="UniProtKB-SubCell"/>
</dbReference>
<evidence type="ECO:0000259" key="10">
    <source>
        <dbReference type="PROSITE" id="PS50027"/>
    </source>
</evidence>
<sequence>MQKSCRSKPFFLLQNASCGFFCYFFVHFLQLKTGLVSEKSPSRFCQIPQKLQNFPAGNSKTWQVFIGQTHPSNAKILPFKTVFPVAECNCNGYSSRCVFDAKLYEQTGHGGYCLDCAANRDGPNCERCRPNYYMREDGYCVPCKCDQTGSVYQQCNSEGKCRCQPGVTGDKCDKCGENYYDFSKSGCKSCECSQEGSAFNSPNCHPESGVCVCKDNVEGKQCMECKPGFFNLDLDNEFGCTPCFCYGHSSQCRSAMGYSKYALESSFSKGQEKWRAEDQFFRIVPIKYEAISQSKRI</sequence>
<evidence type="ECO:0000256" key="9">
    <source>
        <dbReference type="SAM" id="Phobius"/>
    </source>
</evidence>
<dbReference type="Gene3D" id="2.10.25.10">
    <property type="entry name" value="Laminin"/>
    <property type="match status" value="3"/>
</dbReference>
<dbReference type="SUPFAM" id="SSF57196">
    <property type="entry name" value="EGF/Laminin"/>
    <property type="match status" value="3"/>
</dbReference>
<proteinExistence type="predicted"/>
<dbReference type="InterPro" id="IPR002049">
    <property type="entry name" value="LE_dom"/>
</dbReference>
<dbReference type="FunFam" id="2.10.25.10:FF:000067">
    <property type="entry name" value="Laminin subunit gamma 1"/>
    <property type="match status" value="1"/>
</dbReference>
<dbReference type="InterPro" id="IPR050440">
    <property type="entry name" value="Laminin/Netrin_ECM"/>
</dbReference>
<evidence type="ECO:0000256" key="1">
    <source>
        <dbReference type="ARBA" id="ARBA00004613"/>
    </source>
</evidence>
<dbReference type="GO" id="GO:0009887">
    <property type="term" value="P:animal organ morphogenesis"/>
    <property type="evidence" value="ECO:0007669"/>
    <property type="project" value="TreeGrafter"/>
</dbReference>
<reference evidence="12" key="1">
    <citation type="journal article" date="2013" name="Genome Biol.">
        <title>Draft genome of the mountain pine beetle, Dendroctonus ponderosae Hopkins, a major forest pest.</title>
        <authorList>
            <person name="Keeling C.I."/>
            <person name="Yuen M.M."/>
            <person name="Liao N.Y."/>
            <person name="Docking T.R."/>
            <person name="Chan S.K."/>
            <person name="Taylor G.A."/>
            <person name="Palmquist D.L."/>
            <person name="Jackman S.D."/>
            <person name="Nguyen A."/>
            <person name="Li M."/>
            <person name="Henderson H."/>
            <person name="Janes J.K."/>
            <person name="Zhao Y."/>
            <person name="Pandoh P."/>
            <person name="Moore R."/>
            <person name="Sperling F.A."/>
            <person name="Huber D.P."/>
            <person name="Birol I."/>
            <person name="Jones S.J."/>
            <person name="Bohlmann J."/>
        </authorList>
    </citation>
    <scope>NUCLEOTIDE SEQUENCE</scope>
</reference>
<feature type="transmembrane region" description="Helical" evidence="9">
    <location>
        <begin position="12"/>
        <end position="31"/>
    </location>
</feature>
<keyword evidence="9" id="KW-0472">Membrane</keyword>
<dbReference type="Proteomes" id="UP000019118">
    <property type="component" value="Unassembled WGS sequence"/>
</dbReference>
<evidence type="ECO:0000313" key="11">
    <source>
        <dbReference type="EnsemblMetazoa" id="XP_019772201.1"/>
    </source>
</evidence>
<dbReference type="EnsemblMetazoa" id="XM_019916642.1">
    <property type="protein sequence ID" value="XP_019772201.1"/>
    <property type="gene ID" value="LOC109545799"/>
</dbReference>
<keyword evidence="3" id="KW-0732">Signal</keyword>
<dbReference type="SMART" id="SM00180">
    <property type="entry name" value="EGF_Lam"/>
    <property type="match status" value="3"/>
</dbReference>
<evidence type="ECO:0000256" key="3">
    <source>
        <dbReference type="ARBA" id="ARBA00022729"/>
    </source>
</evidence>
<dbReference type="PRINTS" id="PR00011">
    <property type="entry name" value="EGFLAMININ"/>
</dbReference>
<reference evidence="11" key="2">
    <citation type="submission" date="2024-08" db="UniProtKB">
        <authorList>
            <consortium name="EnsemblMetazoa"/>
        </authorList>
    </citation>
    <scope>IDENTIFICATION</scope>
</reference>
<evidence type="ECO:0000256" key="7">
    <source>
        <dbReference type="ARBA" id="ARBA00023292"/>
    </source>
</evidence>
<feature type="domain" description="Laminin EGF-like" evidence="10">
    <location>
        <begin position="143"/>
        <end position="189"/>
    </location>
</feature>
<keyword evidence="6" id="KW-0325">Glycoprotein</keyword>
<dbReference type="GO" id="GO:0007411">
    <property type="term" value="P:axon guidance"/>
    <property type="evidence" value="ECO:0007669"/>
    <property type="project" value="TreeGrafter"/>
</dbReference>
<keyword evidence="7 8" id="KW-0424">Laminin EGF-like domain</keyword>
<feature type="disulfide bond" evidence="8">
    <location>
        <begin position="213"/>
        <end position="222"/>
    </location>
</feature>
<evidence type="ECO:0000256" key="5">
    <source>
        <dbReference type="ARBA" id="ARBA00023157"/>
    </source>
</evidence>
<keyword evidence="4" id="KW-0677">Repeat</keyword>
<dbReference type="GO" id="GO:0009888">
    <property type="term" value="P:tissue development"/>
    <property type="evidence" value="ECO:0007669"/>
    <property type="project" value="TreeGrafter"/>
</dbReference>
<keyword evidence="9" id="KW-1133">Transmembrane helix</keyword>